<organism evidence="1 2">
    <name type="scientific">Cellulophaga geojensis KL-A</name>
    <dbReference type="NCBI Taxonomy" id="1328323"/>
    <lineage>
        <taxon>Bacteria</taxon>
        <taxon>Pseudomonadati</taxon>
        <taxon>Bacteroidota</taxon>
        <taxon>Flavobacteriia</taxon>
        <taxon>Flavobacteriales</taxon>
        <taxon>Flavobacteriaceae</taxon>
        <taxon>Cellulophaga</taxon>
    </lineage>
</organism>
<dbReference type="EMBL" id="ARZX01000003">
    <property type="protein sequence ID" value="EWH14598.1"/>
    <property type="molecule type" value="Genomic_DNA"/>
</dbReference>
<sequence>MSIYQKMASIGQKLFSKHILFKYGFNYSPMYKRSTGKIIEITKDLLHVKVKIPISWKNRNYVNSIFGGSLFSAVDPIPMIQLLYLIGDDYVVWDKAADIRFKKPAKQNVYADFRYTEEELQDIKNRIATENEIEVKKTTEIKSEDGTTTFCVVHKTIYVANKEFYKQKMKNRKKLKA</sequence>
<dbReference type="Proteomes" id="UP000019275">
    <property type="component" value="Unassembled WGS sequence"/>
</dbReference>
<gene>
    <name evidence="1" type="ORF">KLA_04502</name>
</gene>
<proteinExistence type="predicted"/>
<reference evidence="1 2" key="1">
    <citation type="journal article" date="2014" name="Genome Announc.">
        <title>Draft Genome Sequence of the Carrageenan-Degrading Bacterium Cellulophaga sp. Strain KL-A, Isolated from Decaying Marine Algae.</title>
        <authorList>
            <person name="Shan D."/>
            <person name="Ying J."/>
            <person name="Li X."/>
            <person name="Gao Z."/>
            <person name="Wei G."/>
            <person name="Shao Z."/>
        </authorList>
    </citation>
    <scope>NUCLEOTIDE SEQUENCE [LARGE SCALE GENOMIC DNA]</scope>
    <source>
        <strain evidence="1 2">KL-A</strain>
    </source>
</reference>
<evidence type="ECO:0008006" key="3">
    <source>
        <dbReference type="Google" id="ProtNLM"/>
    </source>
</evidence>
<dbReference type="Gene3D" id="3.10.129.10">
    <property type="entry name" value="Hotdog Thioesterase"/>
    <property type="match status" value="1"/>
</dbReference>
<name>A0ABN0RRW4_9FLAO</name>
<dbReference type="InterPro" id="IPR027961">
    <property type="entry name" value="DUF4442"/>
</dbReference>
<dbReference type="SUPFAM" id="SSF54637">
    <property type="entry name" value="Thioesterase/thiol ester dehydrase-isomerase"/>
    <property type="match status" value="1"/>
</dbReference>
<evidence type="ECO:0000313" key="1">
    <source>
        <dbReference type="EMBL" id="EWH14598.1"/>
    </source>
</evidence>
<comment type="caution">
    <text evidence="1">The sequence shown here is derived from an EMBL/GenBank/DDBJ whole genome shotgun (WGS) entry which is preliminary data.</text>
</comment>
<dbReference type="Pfam" id="PF14539">
    <property type="entry name" value="DUF4442"/>
    <property type="match status" value="1"/>
</dbReference>
<accession>A0ABN0RRW4</accession>
<keyword evidence="2" id="KW-1185">Reference proteome</keyword>
<dbReference type="InterPro" id="IPR029069">
    <property type="entry name" value="HotDog_dom_sf"/>
</dbReference>
<dbReference type="RefSeq" id="WP_034644300.1">
    <property type="nucleotide sequence ID" value="NZ_ARZX01000003.1"/>
</dbReference>
<protein>
    <recommendedName>
        <fullName evidence="3">DUF4442 domain-containing protein</fullName>
    </recommendedName>
</protein>
<evidence type="ECO:0000313" key="2">
    <source>
        <dbReference type="Proteomes" id="UP000019275"/>
    </source>
</evidence>